<organism evidence="8 9">
    <name type="scientific">Streptomyces dioscori</name>
    <dbReference type="NCBI Taxonomy" id="2109333"/>
    <lineage>
        <taxon>Bacteria</taxon>
        <taxon>Bacillati</taxon>
        <taxon>Actinomycetota</taxon>
        <taxon>Actinomycetes</taxon>
        <taxon>Kitasatosporales</taxon>
        <taxon>Streptomycetaceae</taxon>
        <taxon>Streptomyces</taxon>
        <taxon>Streptomyces aurantiacus group</taxon>
    </lineage>
</organism>
<keyword evidence="6 7" id="KW-0472">Membrane</keyword>
<name>A0A2P8PYG8_9ACTN</name>
<dbReference type="GO" id="GO:0005886">
    <property type="term" value="C:plasma membrane"/>
    <property type="evidence" value="ECO:0007669"/>
    <property type="project" value="UniProtKB-SubCell"/>
</dbReference>
<feature type="transmembrane region" description="Helical" evidence="7">
    <location>
        <begin position="74"/>
        <end position="92"/>
    </location>
</feature>
<dbReference type="PANTHER" id="PTHR33452">
    <property type="entry name" value="OXIDOREDUCTASE CATD-RELATED"/>
    <property type="match status" value="1"/>
</dbReference>
<evidence type="ECO:0000313" key="9">
    <source>
        <dbReference type="Proteomes" id="UP000240429"/>
    </source>
</evidence>
<reference evidence="8 9" key="1">
    <citation type="submission" date="2018-03" db="EMBL/GenBank/DDBJ databases">
        <title>Streptomyces dioscori sp. nov., a novel endophytic actinobacterium isolated from bulbil of Dioscorea bulbifera L.</title>
        <authorList>
            <person name="Zhikuan W."/>
        </authorList>
    </citation>
    <scope>NUCLEOTIDE SEQUENCE [LARGE SCALE GENOMIC DNA]</scope>
    <source>
        <strain evidence="8 9">A217</strain>
    </source>
</reference>
<evidence type="ECO:0000256" key="3">
    <source>
        <dbReference type="ARBA" id="ARBA00022475"/>
    </source>
</evidence>
<dbReference type="OrthoDB" id="3542331at2"/>
<protein>
    <submittedName>
        <fullName evidence="8">DoxX family protein</fullName>
    </submittedName>
</protein>
<evidence type="ECO:0000256" key="1">
    <source>
        <dbReference type="ARBA" id="ARBA00004651"/>
    </source>
</evidence>
<keyword evidence="3" id="KW-1003">Cell membrane</keyword>
<dbReference type="Pfam" id="PF07681">
    <property type="entry name" value="DoxX"/>
    <property type="match status" value="1"/>
</dbReference>
<dbReference type="AlphaFoldDB" id="A0A2P8PYG8"/>
<keyword evidence="9" id="KW-1185">Reference proteome</keyword>
<evidence type="ECO:0000256" key="2">
    <source>
        <dbReference type="ARBA" id="ARBA00006679"/>
    </source>
</evidence>
<dbReference type="EMBL" id="PYBJ01000027">
    <property type="protein sequence ID" value="PSM39042.1"/>
    <property type="molecule type" value="Genomic_DNA"/>
</dbReference>
<keyword evidence="5 7" id="KW-1133">Transmembrane helix</keyword>
<proteinExistence type="inferred from homology"/>
<sequence length="166" mass="16933">MSSTDAALLVLRGAVGAVFLAHGLNHLLGGGRLRGTAGWFESLGMRPGYAHAVVASTVEVASGTLLVLGLCTPVAAAGVVGTMVVAWVINHARNGFFIFRPGEGYEYVMVLVATGLCLAGTGPGRFSLDRLIGIGQPGWVGFVIGLAGAFGAALLLALCWRPSEPG</sequence>
<evidence type="ECO:0000256" key="7">
    <source>
        <dbReference type="SAM" id="Phobius"/>
    </source>
</evidence>
<keyword evidence="4 7" id="KW-0812">Transmembrane</keyword>
<feature type="transmembrane region" description="Helical" evidence="7">
    <location>
        <begin position="104"/>
        <end position="126"/>
    </location>
</feature>
<dbReference type="PANTHER" id="PTHR33452:SF1">
    <property type="entry name" value="INNER MEMBRANE PROTEIN YPHA-RELATED"/>
    <property type="match status" value="1"/>
</dbReference>
<comment type="similarity">
    <text evidence="2">Belongs to the DoxX family.</text>
</comment>
<dbReference type="InterPro" id="IPR032808">
    <property type="entry name" value="DoxX"/>
</dbReference>
<evidence type="ECO:0000256" key="5">
    <source>
        <dbReference type="ARBA" id="ARBA00022989"/>
    </source>
</evidence>
<evidence type="ECO:0000313" key="8">
    <source>
        <dbReference type="EMBL" id="PSM39042.1"/>
    </source>
</evidence>
<evidence type="ECO:0000256" key="6">
    <source>
        <dbReference type="ARBA" id="ARBA00023136"/>
    </source>
</evidence>
<feature type="transmembrane region" description="Helical" evidence="7">
    <location>
        <begin position="138"/>
        <end position="160"/>
    </location>
</feature>
<comment type="caution">
    <text evidence="8">The sequence shown here is derived from an EMBL/GenBank/DDBJ whole genome shotgun (WGS) entry which is preliminary data.</text>
</comment>
<comment type="subcellular location">
    <subcellularLocation>
        <location evidence="1">Cell membrane</location>
        <topology evidence="1">Multi-pass membrane protein</topology>
    </subcellularLocation>
</comment>
<evidence type="ECO:0000256" key="4">
    <source>
        <dbReference type="ARBA" id="ARBA00022692"/>
    </source>
</evidence>
<dbReference type="InterPro" id="IPR051907">
    <property type="entry name" value="DoxX-like_oxidoreductase"/>
</dbReference>
<feature type="transmembrane region" description="Helical" evidence="7">
    <location>
        <begin position="6"/>
        <end position="28"/>
    </location>
</feature>
<dbReference type="RefSeq" id="WP_107020739.1">
    <property type="nucleotide sequence ID" value="NZ_KZ679053.1"/>
</dbReference>
<gene>
    <name evidence="8" type="ORF">C6Y14_34050</name>
</gene>
<accession>A0A2P8PYG8</accession>
<dbReference type="Proteomes" id="UP000240429">
    <property type="component" value="Unassembled WGS sequence"/>
</dbReference>